<name>J4IBN0_9APHY</name>
<accession>J4IBN0</accession>
<reference evidence="2 3" key="1">
    <citation type="journal article" date="2012" name="Appl. Environ. Microbiol.">
        <title>Short-read sequencing for genomic analysis of the brown rot fungus Fibroporia radiculosa.</title>
        <authorList>
            <person name="Tang J.D."/>
            <person name="Perkins A.D."/>
            <person name="Sonstegard T.S."/>
            <person name="Schroeder S.G."/>
            <person name="Burgess S.C."/>
            <person name="Diehl S.V."/>
        </authorList>
    </citation>
    <scope>NUCLEOTIDE SEQUENCE [LARGE SCALE GENOMIC DNA]</scope>
    <source>
        <strain evidence="2 3">TFFH 294</strain>
    </source>
</reference>
<evidence type="ECO:0000256" key="1">
    <source>
        <dbReference type="SAM" id="MobiDB-lite"/>
    </source>
</evidence>
<feature type="compositionally biased region" description="Acidic residues" evidence="1">
    <location>
        <begin position="236"/>
        <end position="254"/>
    </location>
</feature>
<evidence type="ECO:0000313" key="3">
    <source>
        <dbReference type="Proteomes" id="UP000006352"/>
    </source>
</evidence>
<proteinExistence type="predicted"/>
<gene>
    <name evidence="2" type="ORF">FIBRA_07143</name>
</gene>
<dbReference type="GeneID" id="24099857"/>
<dbReference type="AlphaFoldDB" id="J4IBN0"/>
<feature type="region of interest" description="Disordered" evidence="1">
    <location>
        <begin position="234"/>
        <end position="254"/>
    </location>
</feature>
<dbReference type="STRING" id="599839.J4IBN0"/>
<dbReference type="RefSeq" id="XP_012184229.1">
    <property type="nucleotide sequence ID" value="XM_012328839.1"/>
</dbReference>
<keyword evidence="3" id="KW-1185">Reference proteome</keyword>
<dbReference type="HOGENOM" id="CLU_017400_0_0_1"/>
<dbReference type="InParanoid" id="J4IBN0"/>
<sequence>MLGKLPSSRFASIYDSLPSDAQQALVEKHLIPLLNLAGKSRAKKALAHATQLKKRHANIPVLDLKAKRMEVNALLEELHKDAKRSFVKERSQHSELLDETVQTLIDWLNDIWSIVYEHHVDFLHAHKCLLFVAGTLDHIGSGRSGCRCAFTNMYVHITLKRKSGKRIKSFDIHGAQNIEEILFFIWRDLFLSMLATGKPRLTALIPGMLEEIEDQASWSGLERVLYGGTKCPRNYEDEDYNDEDDEDESDFDEDLGGDFYDEEEAEFYDNVRGSPIAKHWSYRVSSQTSQLRKHIVNAMMVVFKANPTQKLYAALSAISSDPESVEAQLLAHLATIATSSSDAFAAALDIYALQRDAEAIVGLLNRYSHLLRPRDAPSLQSAVSLMADFQYHRLRSLHIIEKELFDTAKGVRAALLVSFSQFDHPANKDELQEIIKLRQGAAGRQERVEAWVDAISTPGSNAPNPMAFAAMMMGLPLMPGLDAPDEADPLGYLDLDPHDPDLEDLREEFRPNLKQRFEGWTDVAITITGGHGVLINVFKEVIELMPFLRANDVVEEMVGRLADRPSKHYVCDGLDALSHFTKQQRKKIINLRNSQRRSAASKTAQSTSGSSATGPSSSTTPLPAPSPGPNPYHVGLAGFPFVPSEVFPQPGNSLEDVD</sequence>
<dbReference type="EMBL" id="HE797174">
    <property type="protein sequence ID" value="CCM04946.1"/>
    <property type="molecule type" value="Genomic_DNA"/>
</dbReference>
<dbReference type="Proteomes" id="UP000006352">
    <property type="component" value="Unassembled WGS sequence"/>
</dbReference>
<evidence type="ECO:0000313" key="2">
    <source>
        <dbReference type="EMBL" id="CCM04946.1"/>
    </source>
</evidence>
<organism evidence="2 3">
    <name type="scientific">Fibroporia radiculosa</name>
    <dbReference type="NCBI Taxonomy" id="599839"/>
    <lineage>
        <taxon>Eukaryota</taxon>
        <taxon>Fungi</taxon>
        <taxon>Dikarya</taxon>
        <taxon>Basidiomycota</taxon>
        <taxon>Agaricomycotina</taxon>
        <taxon>Agaricomycetes</taxon>
        <taxon>Polyporales</taxon>
        <taxon>Fibroporiaceae</taxon>
        <taxon>Fibroporia</taxon>
    </lineage>
</organism>
<feature type="compositionally biased region" description="Low complexity" evidence="1">
    <location>
        <begin position="598"/>
        <end position="621"/>
    </location>
</feature>
<protein>
    <submittedName>
        <fullName evidence="2">Uncharacterized protein</fullName>
    </submittedName>
</protein>
<dbReference type="OrthoDB" id="2742205at2759"/>
<feature type="region of interest" description="Disordered" evidence="1">
    <location>
        <begin position="591"/>
        <end position="635"/>
    </location>
</feature>